<dbReference type="PANTHER" id="PTHR43179">
    <property type="entry name" value="RHAMNOSYLTRANSFERASE WBBL"/>
    <property type="match status" value="1"/>
</dbReference>
<dbReference type="GO" id="GO:0016757">
    <property type="term" value="F:glycosyltransferase activity"/>
    <property type="evidence" value="ECO:0007669"/>
    <property type="project" value="UniProtKB-KW"/>
</dbReference>
<gene>
    <name evidence="6" type="ORF">ACFFJG_07000</name>
</gene>
<feature type="domain" description="Glycosyltransferase 2-like" evidence="5">
    <location>
        <begin position="14"/>
        <end position="136"/>
    </location>
</feature>
<keyword evidence="3 6" id="KW-0328">Glycosyltransferase</keyword>
<accession>A0ABV6DZT4</accession>
<dbReference type="Proteomes" id="UP001589698">
    <property type="component" value="Unassembled WGS sequence"/>
</dbReference>
<dbReference type="InterPro" id="IPR029044">
    <property type="entry name" value="Nucleotide-diphossugar_trans"/>
</dbReference>
<comment type="caution">
    <text evidence="6">The sequence shown here is derived from an EMBL/GenBank/DDBJ whole genome shotgun (WGS) entry which is preliminary data.</text>
</comment>
<organism evidence="6 7">
    <name type="scientific">Nocardioides zeicaulis</name>
    <dbReference type="NCBI Taxonomy" id="1776857"/>
    <lineage>
        <taxon>Bacteria</taxon>
        <taxon>Bacillati</taxon>
        <taxon>Actinomycetota</taxon>
        <taxon>Actinomycetes</taxon>
        <taxon>Propionibacteriales</taxon>
        <taxon>Nocardioidaceae</taxon>
        <taxon>Nocardioides</taxon>
    </lineage>
</organism>
<dbReference type="EC" id="2.4.-.-" evidence="6"/>
<proteinExistence type="inferred from homology"/>
<name>A0ABV6DZT4_9ACTN</name>
<dbReference type="Pfam" id="PF00535">
    <property type="entry name" value="Glycos_transf_2"/>
    <property type="match status" value="1"/>
</dbReference>
<evidence type="ECO:0000313" key="6">
    <source>
        <dbReference type="EMBL" id="MFC0222223.1"/>
    </source>
</evidence>
<evidence type="ECO:0000256" key="3">
    <source>
        <dbReference type="ARBA" id="ARBA00022676"/>
    </source>
</evidence>
<protein>
    <submittedName>
        <fullName evidence="6">Glycosyltransferase family 2 protein</fullName>
        <ecNumber evidence="6">2.4.-.-</ecNumber>
    </submittedName>
</protein>
<dbReference type="Gene3D" id="3.90.550.10">
    <property type="entry name" value="Spore Coat Polysaccharide Biosynthesis Protein SpsA, Chain A"/>
    <property type="match status" value="1"/>
</dbReference>
<dbReference type="EMBL" id="JBHLXH010000001">
    <property type="protein sequence ID" value="MFC0222223.1"/>
    <property type="molecule type" value="Genomic_DNA"/>
</dbReference>
<evidence type="ECO:0000259" key="5">
    <source>
        <dbReference type="Pfam" id="PF00535"/>
    </source>
</evidence>
<evidence type="ECO:0000256" key="1">
    <source>
        <dbReference type="ARBA" id="ARBA00004776"/>
    </source>
</evidence>
<dbReference type="RefSeq" id="WP_378517881.1">
    <property type="nucleotide sequence ID" value="NZ_CBCSDI010000021.1"/>
</dbReference>
<comment type="similarity">
    <text evidence="2">Belongs to the glycosyltransferase 2 family.</text>
</comment>
<evidence type="ECO:0000313" key="7">
    <source>
        <dbReference type="Proteomes" id="UP001589698"/>
    </source>
</evidence>
<reference evidence="6 7" key="1">
    <citation type="submission" date="2024-09" db="EMBL/GenBank/DDBJ databases">
        <authorList>
            <person name="Sun Q."/>
            <person name="Mori K."/>
        </authorList>
    </citation>
    <scope>NUCLEOTIDE SEQUENCE [LARGE SCALE GENOMIC DNA]</scope>
    <source>
        <strain evidence="6 7">CCM 8654</strain>
    </source>
</reference>
<sequence>MTTEVHGSTTPEVTVVVPHYGAPGPTLDVCAQLLAQRDVDLEVVVADDASPEPIVVPDGVRLVRRDVNGGFAANVNSGLAEARGALCLVLNSDMQLRDRAVADLVEAARPHQPCLAAPAITTVDGRWEESRHRWPSPLRTAVSLSRPVPHLTRIPRVRRWLLESRAVATEGPTPCDWVSGAAFMVPTPVIRSIGGLDEHFFMYGEDVDLQRRLRAAGVPSLLFRSVEMAHVGGGSTDPLRADGWSLQARWVYAERHGYARRLRAMLWGTALVNVLWNVAARAGGRKVSVRRELRHDVLRARGRTY</sequence>
<keyword evidence="7" id="KW-1185">Reference proteome</keyword>
<evidence type="ECO:0000256" key="2">
    <source>
        <dbReference type="ARBA" id="ARBA00006739"/>
    </source>
</evidence>
<dbReference type="InterPro" id="IPR001173">
    <property type="entry name" value="Glyco_trans_2-like"/>
</dbReference>
<dbReference type="PANTHER" id="PTHR43179:SF12">
    <property type="entry name" value="GALACTOFURANOSYLTRANSFERASE GLFT2"/>
    <property type="match status" value="1"/>
</dbReference>
<keyword evidence="4 6" id="KW-0808">Transferase</keyword>
<comment type="pathway">
    <text evidence="1">Cell wall biogenesis; cell wall polysaccharide biosynthesis.</text>
</comment>
<dbReference type="SUPFAM" id="SSF53448">
    <property type="entry name" value="Nucleotide-diphospho-sugar transferases"/>
    <property type="match status" value="1"/>
</dbReference>
<evidence type="ECO:0000256" key="4">
    <source>
        <dbReference type="ARBA" id="ARBA00022679"/>
    </source>
</evidence>